<keyword evidence="1" id="KW-1133">Transmembrane helix</keyword>
<evidence type="ECO:0000256" key="2">
    <source>
        <dbReference type="SAM" id="SignalP"/>
    </source>
</evidence>
<keyword evidence="1" id="KW-0472">Membrane</keyword>
<keyword evidence="4" id="KW-1185">Reference proteome</keyword>
<evidence type="ECO:0000256" key="1">
    <source>
        <dbReference type="SAM" id="Phobius"/>
    </source>
</evidence>
<dbReference type="AlphaFoldDB" id="A0AAD6YQA2"/>
<dbReference type="EMBL" id="JARJCW010000004">
    <property type="protein sequence ID" value="KAJ7225969.1"/>
    <property type="molecule type" value="Genomic_DNA"/>
</dbReference>
<protein>
    <submittedName>
        <fullName evidence="3">Uncharacterized protein</fullName>
    </submittedName>
</protein>
<sequence length="329" mass="35511">MRRLFFLFGFWTFWFSVQAVLINTTIDDTTGDPFTGAHVTYSPPDAWHSLDTCIANASTCTPNLNVQRLSSGTWHESTFSANDASNGHPNVPLTASVSFNGSAVYIFCAISQSRTDPDGDSDMTFYLDGVPVGSFAEPAPGIAGFDYNVPVFANPAISPGPHTLIIQNGHQNGGTSLLILDSIVYTRNDDTALASDTAPTAATSSPRHVPGATLAVIIVLVFAILVLLAVLVVTYRCIRRRRVVYAHRAYKGSVHAFPTSLKPTPTPRFASGSGPAPLPPIYTAGNWWVGRDQKSRDGMIGIGSHRPYMDLDPAHASVQRPQGWEHSPR</sequence>
<keyword evidence="2" id="KW-0732">Signal</keyword>
<keyword evidence="1" id="KW-0812">Transmembrane</keyword>
<feature type="chain" id="PRO_5042142849" evidence="2">
    <location>
        <begin position="20"/>
        <end position="329"/>
    </location>
</feature>
<comment type="caution">
    <text evidence="3">The sequence shown here is derived from an EMBL/GenBank/DDBJ whole genome shotgun (WGS) entry which is preliminary data.</text>
</comment>
<evidence type="ECO:0000313" key="3">
    <source>
        <dbReference type="EMBL" id="KAJ7225969.1"/>
    </source>
</evidence>
<proteinExistence type="predicted"/>
<feature type="signal peptide" evidence="2">
    <location>
        <begin position="1"/>
        <end position="19"/>
    </location>
</feature>
<name>A0AAD6YQA2_9AGAR</name>
<accession>A0AAD6YQA2</accession>
<feature type="transmembrane region" description="Helical" evidence="1">
    <location>
        <begin position="214"/>
        <end position="238"/>
    </location>
</feature>
<gene>
    <name evidence="3" type="ORF">GGX14DRAFT_642160</name>
</gene>
<dbReference type="Proteomes" id="UP001219525">
    <property type="component" value="Unassembled WGS sequence"/>
</dbReference>
<evidence type="ECO:0000313" key="4">
    <source>
        <dbReference type="Proteomes" id="UP001219525"/>
    </source>
</evidence>
<organism evidence="3 4">
    <name type="scientific">Mycena pura</name>
    <dbReference type="NCBI Taxonomy" id="153505"/>
    <lineage>
        <taxon>Eukaryota</taxon>
        <taxon>Fungi</taxon>
        <taxon>Dikarya</taxon>
        <taxon>Basidiomycota</taxon>
        <taxon>Agaricomycotina</taxon>
        <taxon>Agaricomycetes</taxon>
        <taxon>Agaricomycetidae</taxon>
        <taxon>Agaricales</taxon>
        <taxon>Marasmiineae</taxon>
        <taxon>Mycenaceae</taxon>
        <taxon>Mycena</taxon>
    </lineage>
</organism>
<reference evidence="3" key="1">
    <citation type="submission" date="2023-03" db="EMBL/GenBank/DDBJ databases">
        <title>Massive genome expansion in bonnet fungi (Mycena s.s.) driven by repeated elements and novel gene families across ecological guilds.</title>
        <authorList>
            <consortium name="Lawrence Berkeley National Laboratory"/>
            <person name="Harder C.B."/>
            <person name="Miyauchi S."/>
            <person name="Viragh M."/>
            <person name="Kuo A."/>
            <person name="Thoen E."/>
            <person name="Andreopoulos B."/>
            <person name="Lu D."/>
            <person name="Skrede I."/>
            <person name="Drula E."/>
            <person name="Henrissat B."/>
            <person name="Morin E."/>
            <person name="Kohler A."/>
            <person name="Barry K."/>
            <person name="LaButti K."/>
            <person name="Morin E."/>
            <person name="Salamov A."/>
            <person name="Lipzen A."/>
            <person name="Mereny Z."/>
            <person name="Hegedus B."/>
            <person name="Baldrian P."/>
            <person name="Stursova M."/>
            <person name="Weitz H."/>
            <person name="Taylor A."/>
            <person name="Grigoriev I.V."/>
            <person name="Nagy L.G."/>
            <person name="Martin F."/>
            <person name="Kauserud H."/>
        </authorList>
    </citation>
    <scope>NUCLEOTIDE SEQUENCE</scope>
    <source>
        <strain evidence="3">9144</strain>
    </source>
</reference>
<dbReference type="Gene3D" id="2.60.120.260">
    <property type="entry name" value="Galactose-binding domain-like"/>
    <property type="match status" value="1"/>
</dbReference>